<accession>A0AAV2DXG0</accession>
<dbReference type="Proteomes" id="UP001497516">
    <property type="component" value="Chromosome 3"/>
</dbReference>
<keyword evidence="2" id="KW-1185">Reference proteome</keyword>
<reference evidence="1 2" key="1">
    <citation type="submission" date="2024-04" db="EMBL/GenBank/DDBJ databases">
        <authorList>
            <person name="Fracassetti M."/>
        </authorList>
    </citation>
    <scope>NUCLEOTIDE SEQUENCE [LARGE SCALE GENOMIC DNA]</scope>
</reference>
<dbReference type="EMBL" id="OZ034816">
    <property type="protein sequence ID" value="CAL1378341.1"/>
    <property type="molecule type" value="Genomic_DNA"/>
</dbReference>
<evidence type="ECO:0000313" key="1">
    <source>
        <dbReference type="EMBL" id="CAL1378341.1"/>
    </source>
</evidence>
<organism evidence="1 2">
    <name type="scientific">Linum trigynum</name>
    <dbReference type="NCBI Taxonomy" id="586398"/>
    <lineage>
        <taxon>Eukaryota</taxon>
        <taxon>Viridiplantae</taxon>
        <taxon>Streptophyta</taxon>
        <taxon>Embryophyta</taxon>
        <taxon>Tracheophyta</taxon>
        <taxon>Spermatophyta</taxon>
        <taxon>Magnoliopsida</taxon>
        <taxon>eudicotyledons</taxon>
        <taxon>Gunneridae</taxon>
        <taxon>Pentapetalae</taxon>
        <taxon>rosids</taxon>
        <taxon>fabids</taxon>
        <taxon>Malpighiales</taxon>
        <taxon>Linaceae</taxon>
        <taxon>Linum</taxon>
    </lineage>
</organism>
<dbReference type="AlphaFoldDB" id="A0AAV2DXG0"/>
<gene>
    <name evidence="1" type="ORF">LTRI10_LOCUS19930</name>
</gene>
<name>A0AAV2DXG0_9ROSI</name>
<evidence type="ECO:0000313" key="2">
    <source>
        <dbReference type="Proteomes" id="UP001497516"/>
    </source>
</evidence>
<sequence>MEVMAIKDDGSKPADLFSEQEEDELFEIDIEAVNRNHMSSDADGCSGVSSASSSKAAATALFANCLLPIAHVSSAVPMASAAATCYYSVVSLEEQLLLYRLHRRNFQHITFGEMLCLTDDDE</sequence>
<proteinExistence type="predicted"/>
<protein>
    <submittedName>
        <fullName evidence="1">Uncharacterized protein</fullName>
    </submittedName>
</protein>